<feature type="transmembrane region" description="Helical" evidence="7">
    <location>
        <begin position="104"/>
        <end position="124"/>
    </location>
</feature>
<keyword evidence="10" id="KW-1185">Reference proteome</keyword>
<feature type="transmembrane region" description="Helical" evidence="7">
    <location>
        <begin position="423"/>
        <end position="443"/>
    </location>
</feature>
<evidence type="ECO:0000256" key="7">
    <source>
        <dbReference type="SAM" id="Phobius"/>
    </source>
</evidence>
<sequence>MYLSHLCTSSASWGVRTVQYTPGRSREWLCEMAQSTTTPRSSVTLSLEGQQSNKALPPSTQIPGDNMGRTKEEPSNGTNDCVTWNGPKDPENPFNWALLKKWRVTILACFMTFVVQINGTMMTSAAEQINHSFHVSDQDFPHSYWPVLSWNLGGAAAPLLGLPLMENFGVRWSYMVIYAVLILFIIPQALADNFATLVVTRIITGSCSGVLANITSGIVSDIWLGGRAKSFGTSLYIWCLLAGLSMGPVFGSLVVQYTTTWRWVFISQIIFYVALIPILLPSLPEVRPDVILTRRARKLRKLQDPNAPRVYAEAEKQHLRLRDILRETLIRPSHMLCTEGVVLAFGLWSAFCIGIAFMFTQSIVQVYSALYSWDFFATGLVQAAIVIGEVIGLVASLCQDHLYFASAKRNTEMPGRPIPEARLYLSIPASFIGLAGGFFYFAWTSYTDIPWIVPSIALAFVGFGMFTCTAAVTTYVLDAYAKYAASAIAGIAFLENLMAALLPLATQSMYRSLGFQWASSLLGFVALGLSCIPLVLLRYGRVIRGKSSFMREAAYEVE</sequence>
<feature type="transmembrane region" description="Helical" evidence="7">
    <location>
        <begin position="341"/>
        <end position="360"/>
    </location>
</feature>
<organism evidence="9 10">
    <name type="scientific">Leptosphaeria maculans (strain JN3 / isolate v23.1.3 / race Av1-4-5-6-7-8)</name>
    <name type="common">Blackleg fungus</name>
    <name type="synonym">Phoma lingam</name>
    <dbReference type="NCBI Taxonomy" id="985895"/>
    <lineage>
        <taxon>Eukaryota</taxon>
        <taxon>Fungi</taxon>
        <taxon>Dikarya</taxon>
        <taxon>Ascomycota</taxon>
        <taxon>Pezizomycotina</taxon>
        <taxon>Dothideomycetes</taxon>
        <taxon>Pleosporomycetidae</taxon>
        <taxon>Pleosporales</taxon>
        <taxon>Pleosporineae</taxon>
        <taxon>Leptosphaeriaceae</taxon>
        <taxon>Plenodomus</taxon>
        <taxon>Plenodomus lingam/Leptosphaeria maculans species complex</taxon>
    </lineage>
</organism>
<dbReference type="InterPro" id="IPR011701">
    <property type="entry name" value="MFS"/>
</dbReference>
<accession>E5A7I2</accession>
<dbReference type="EMBL" id="FP929136">
    <property type="protein sequence ID" value="CBX99577.1"/>
    <property type="molecule type" value="Genomic_DNA"/>
</dbReference>
<feature type="transmembrane region" description="Helical" evidence="7">
    <location>
        <begin position="517"/>
        <end position="537"/>
    </location>
</feature>
<comment type="subcellular location">
    <subcellularLocation>
        <location evidence="1">Membrane</location>
        <topology evidence="1">Multi-pass membrane protein</topology>
    </subcellularLocation>
</comment>
<keyword evidence="5 7" id="KW-0472">Membrane</keyword>
<dbReference type="InterPro" id="IPR036259">
    <property type="entry name" value="MFS_trans_sf"/>
</dbReference>
<feature type="transmembrane region" description="Helical" evidence="7">
    <location>
        <begin position="261"/>
        <end position="280"/>
    </location>
</feature>
<evidence type="ECO:0000313" key="10">
    <source>
        <dbReference type="Proteomes" id="UP000002668"/>
    </source>
</evidence>
<dbReference type="GO" id="GO:0022857">
    <property type="term" value="F:transmembrane transporter activity"/>
    <property type="evidence" value="ECO:0007669"/>
    <property type="project" value="InterPro"/>
</dbReference>
<dbReference type="PROSITE" id="PS50850">
    <property type="entry name" value="MFS"/>
    <property type="match status" value="1"/>
</dbReference>
<feature type="transmembrane region" description="Helical" evidence="7">
    <location>
        <begin position="144"/>
        <end position="165"/>
    </location>
</feature>
<evidence type="ECO:0000256" key="5">
    <source>
        <dbReference type="ARBA" id="ARBA00023136"/>
    </source>
</evidence>
<evidence type="ECO:0000256" key="6">
    <source>
        <dbReference type="SAM" id="MobiDB-lite"/>
    </source>
</evidence>
<dbReference type="VEuPathDB" id="FungiDB:LEMA_P088160.1"/>
<keyword evidence="3 7" id="KW-0812">Transmembrane</keyword>
<dbReference type="SUPFAM" id="SSF103473">
    <property type="entry name" value="MFS general substrate transporter"/>
    <property type="match status" value="1"/>
</dbReference>
<dbReference type="FunFam" id="1.20.1250.20:FF:000082">
    <property type="entry name" value="MFS multidrug transporter, putative"/>
    <property type="match status" value="1"/>
</dbReference>
<feature type="transmembrane region" description="Helical" evidence="7">
    <location>
        <begin position="202"/>
        <end position="223"/>
    </location>
</feature>
<dbReference type="PANTHER" id="PTHR23502">
    <property type="entry name" value="MAJOR FACILITATOR SUPERFAMILY"/>
    <property type="match status" value="1"/>
</dbReference>
<dbReference type="Gene3D" id="1.20.1250.20">
    <property type="entry name" value="MFS general substrate transporter like domains"/>
    <property type="match status" value="1"/>
</dbReference>
<evidence type="ECO:0000259" key="8">
    <source>
        <dbReference type="PROSITE" id="PS50850"/>
    </source>
</evidence>
<feature type="domain" description="Major facilitator superfamily (MFS) profile" evidence="8">
    <location>
        <begin position="104"/>
        <end position="546"/>
    </location>
</feature>
<dbReference type="PANTHER" id="PTHR23502:SF52">
    <property type="entry name" value="MULTIDRUG TRANSPORTER, PUTATIVE (AFU_ORTHOLOGUE AFUA_2G17730)-RELATED"/>
    <property type="match status" value="1"/>
</dbReference>
<comment type="similarity">
    <text evidence="2">Belongs to the major facilitator superfamily.</text>
</comment>
<dbReference type="InParanoid" id="E5A7I2"/>
<feature type="compositionally biased region" description="Polar residues" evidence="6">
    <location>
        <begin position="40"/>
        <end position="63"/>
    </location>
</feature>
<evidence type="ECO:0000256" key="4">
    <source>
        <dbReference type="ARBA" id="ARBA00022989"/>
    </source>
</evidence>
<name>E5A7I2_LEPMJ</name>
<evidence type="ECO:0000256" key="2">
    <source>
        <dbReference type="ARBA" id="ARBA00008335"/>
    </source>
</evidence>
<dbReference type="GeneID" id="13289305"/>
<feature type="transmembrane region" description="Helical" evidence="7">
    <location>
        <begin position="380"/>
        <end position="402"/>
    </location>
</feature>
<feature type="transmembrane region" description="Helical" evidence="7">
    <location>
        <begin position="484"/>
        <end position="505"/>
    </location>
</feature>
<feature type="transmembrane region" description="Helical" evidence="7">
    <location>
        <begin position="449"/>
        <end position="477"/>
    </location>
</feature>
<dbReference type="OMA" id="FIWGKEI"/>
<feature type="transmembrane region" description="Helical" evidence="7">
    <location>
        <begin position="235"/>
        <end position="255"/>
    </location>
</feature>
<reference evidence="10" key="1">
    <citation type="journal article" date="2011" name="Nat. Commun.">
        <title>Effector diversification within compartments of the Leptosphaeria maculans genome affected by Repeat-Induced Point mutations.</title>
        <authorList>
            <person name="Rouxel T."/>
            <person name="Grandaubert J."/>
            <person name="Hane J.K."/>
            <person name="Hoede C."/>
            <person name="van de Wouw A.P."/>
            <person name="Couloux A."/>
            <person name="Dominguez V."/>
            <person name="Anthouard V."/>
            <person name="Bally P."/>
            <person name="Bourras S."/>
            <person name="Cozijnsen A.J."/>
            <person name="Ciuffetti L.M."/>
            <person name="Degrave A."/>
            <person name="Dilmaghani A."/>
            <person name="Duret L."/>
            <person name="Fudal I."/>
            <person name="Goodwin S.B."/>
            <person name="Gout L."/>
            <person name="Glaser N."/>
            <person name="Linglin J."/>
            <person name="Kema G.H.J."/>
            <person name="Lapalu N."/>
            <person name="Lawrence C.B."/>
            <person name="May K."/>
            <person name="Meyer M."/>
            <person name="Ollivier B."/>
            <person name="Poulain J."/>
            <person name="Schoch C.L."/>
            <person name="Simon A."/>
            <person name="Spatafora J.W."/>
            <person name="Stachowiak A."/>
            <person name="Turgeon B.G."/>
            <person name="Tyler B.M."/>
            <person name="Vincent D."/>
            <person name="Weissenbach J."/>
            <person name="Amselem J."/>
            <person name="Quesneville H."/>
            <person name="Oliver R.P."/>
            <person name="Wincker P."/>
            <person name="Balesdent M.-H."/>
            <person name="Howlett B.J."/>
        </authorList>
    </citation>
    <scope>NUCLEOTIDE SEQUENCE [LARGE SCALE GENOMIC DNA]</scope>
    <source>
        <strain evidence="10">JN3 / isolate v23.1.3 / race Av1-4-5-6-7-8</strain>
    </source>
</reference>
<dbReference type="GO" id="GO:0005886">
    <property type="term" value="C:plasma membrane"/>
    <property type="evidence" value="ECO:0007669"/>
    <property type="project" value="TreeGrafter"/>
</dbReference>
<keyword evidence="4 7" id="KW-1133">Transmembrane helix</keyword>
<dbReference type="STRING" id="985895.E5A7I2"/>
<feature type="region of interest" description="Disordered" evidence="6">
    <location>
        <begin position="40"/>
        <end position="86"/>
    </location>
</feature>
<evidence type="ECO:0000256" key="1">
    <source>
        <dbReference type="ARBA" id="ARBA00004141"/>
    </source>
</evidence>
<protein>
    <submittedName>
        <fullName evidence="9">Similar to MFS multidrug transporter</fullName>
    </submittedName>
</protein>
<dbReference type="AlphaFoldDB" id="E5A7I2"/>
<proteinExistence type="inferred from homology"/>
<dbReference type="InterPro" id="IPR020846">
    <property type="entry name" value="MFS_dom"/>
</dbReference>
<evidence type="ECO:0000256" key="3">
    <source>
        <dbReference type="ARBA" id="ARBA00022692"/>
    </source>
</evidence>
<dbReference type="HOGENOM" id="CLU_008455_0_5_1"/>
<dbReference type="Pfam" id="PF07690">
    <property type="entry name" value="MFS_1"/>
    <property type="match status" value="1"/>
</dbReference>
<evidence type="ECO:0000313" key="9">
    <source>
        <dbReference type="EMBL" id="CBX99577.1"/>
    </source>
</evidence>
<dbReference type="Proteomes" id="UP000002668">
    <property type="component" value="Genome"/>
</dbReference>
<dbReference type="OrthoDB" id="5403280at2759"/>
<dbReference type="eggNOG" id="KOG0255">
    <property type="taxonomic scope" value="Eukaryota"/>
</dbReference>
<feature type="transmembrane region" description="Helical" evidence="7">
    <location>
        <begin position="172"/>
        <end position="190"/>
    </location>
</feature>
<gene>
    <name evidence="9" type="ORF">LEMA_P088160.1</name>
</gene>